<feature type="domain" description="OSK" evidence="1">
    <location>
        <begin position="142"/>
        <end position="327"/>
    </location>
</feature>
<dbReference type="InterPro" id="IPR036514">
    <property type="entry name" value="SGNH_hydro_sf"/>
</dbReference>
<sequence length="335" mass="38757">MNSDASFKFGCKENVCDTCNQPLKEQNIKYTPNQKRPKLVYSVPHHSTVVSTICKNHFTVLPYHRFLEYCCDVQVTVFIQQQEYAMRDISQVCTKENYCKKCSPKCLSRRVSFCSTASGELHLPIDTSSLLEENNALNENTTVEVQPQLRSYQLVGDSLLLRFAEQILHMEANTVDGVRSIGLCVSGQKVADLLKKVKLELHPVADKIVLLIGTNDILQKTEKSQLRLTMWTLLKELRRRARRIVLLTLPPIPKIQFRPDYWEQIEGFNMFIKSLEDDDVTVADISQLYITKSKTCKLEFFERYYRDGERKDLIHLNKLGLTEIYTYLTDNNCLI</sequence>
<dbReference type="InParanoid" id="A0A2J7R9Y7"/>
<comment type="caution">
    <text evidence="2">The sequence shown here is derived from an EMBL/GenBank/DDBJ whole genome shotgun (WGS) entry which is preliminary data.</text>
</comment>
<dbReference type="Gene3D" id="3.40.50.1110">
    <property type="entry name" value="SGNH hydrolase"/>
    <property type="match status" value="1"/>
</dbReference>
<reference evidence="2 3" key="1">
    <citation type="submission" date="2017-12" db="EMBL/GenBank/DDBJ databases">
        <title>Hemimetabolous genomes reveal molecular basis of termite eusociality.</title>
        <authorList>
            <person name="Harrison M.C."/>
            <person name="Jongepier E."/>
            <person name="Robertson H.M."/>
            <person name="Arning N."/>
            <person name="Bitard-Feildel T."/>
            <person name="Chao H."/>
            <person name="Childers C.P."/>
            <person name="Dinh H."/>
            <person name="Doddapaneni H."/>
            <person name="Dugan S."/>
            <person name="Gowin J."/>
            <person name="Greiner C."/>
            <person name="Han Y."/>
            <person name="Hu H."/>
            <person name="Hughes D.S.T."/>
            <person name="Huylmans A.-K."/>
            <person name="Kemena C."/>
            <person name="Kremer L.P.M."/>
            <person name="Lee S.L."/>
            <person name="Lopez-Ezquerra A."/>
            <person name="Mallet L."/>
            <person name="Monroy-Kuhn J.M."/>
            <person name="Moser A."/>
            <person name="Murali S.C."/>
            <person name="Muzny D.M."/>
            <person name="Otani S."/>
            <person name="Piulachs M.-D."/>
            <person name="Poelchau M."/>
            <person name="Qu J."/>
            <person name="Schaub F."/>
            <person name="Wada-Katsumata A."/>
            <person name="Worley K.C."/>
            <person name="Xie Q."/>
            <person name="Ylla G."/>
            <person name="Poulsen M."/>
            <person name="Gibbs R.A."/>
            <person name="Schal C."/>
            <person name="Richards S."/>
            <person name="Belles X."/>
            <person name="Korb J."/>
            <person name="Bornberg-Bauer E."/>
        </authorList>
    </citation>
    <scope>NUCLEOTIDE SEQUENCE [LARGE SCALE GENOMIC DNA]</scope>
    <source>
        <tissue evidence="2">Whole body</tissue>
    </source>
</reference>
<dbReference type="EMBL" id="NEVH01006580">
    <property type="protein sequence ID" value="PNF37647.1"/>
    <property type="molecule type" value="Genomic_DNA"/>
</dbReference>
<dbReference type="InterPro" id="IPR033447">
    <property type="entry name" value="OSK"/>
</dbReference>
<dbReference type="Pfam" id="PF17182">
    <property type="entry name" value="OSK"/>
    <property type="match status" value="1"/>
</dbReference>
<gene>
    <name evidence="2" type="ORF">B7P43_G12000</name>
</gene>
<dbReference type="AlphaFoldDB" id="A0A2J7R9Y7"/>
<evidence type="ECO:0000259" key="1">
    <source>
        <dbReference type="Pfam" id="PF17182"/>
    </source>
</evidence>
<evidence type="ECO:0000313" key="2">
    <source>
        <dbReference type="EMBL" id="PNF37647.1"/>
    </source>
</evidence>
<evidence type="ECO:0000313" key="3">
    <source>
        <dbReference type="Proteomes" id="UP000235965"/>
    </source>
</evidence>
<name>A0A2J7R9Y7_9NEOP</name>
<dbReference type="OrthoDB" id="10034606at2759"/>
<keyword evidence="3" id="KW-1185">Reference proteome</keyword>
<dbReference type="Proteomes" id="UP000235965">
    <property type="component" value="Unassembled WGS sequence"/>
</dbReference>
<accession>A0A2J7R9Y7</accession>
<dbReference type="STRING" id="105785.A0A2J7R9Y7"/>
<protein>
    <recommendedName>
        <fullName evidence="1">OSK domain-containing protein</fullName>
    </recommendedName>
</protein>
<proteinExistence type="predicted"/>
<organism evidence="2 3">
    <name type="scientific">Cryptotermes secundus</name>
    <dbReference type="NCBI Taxonomy" id="105785"/>
    <lineage>
        <taxon>Eukaryota</taxon>
        <taxon>Metazoa</taxon>
        <taxon>Ecdysozoa</taxon>
        <taxon>Arthropoda</taxon>
        <taxon>Hexapoda</taxon>
        <taxon>Insecta</taxon>
        <taxon>Pterygota</taxon>
        <taxon>Neoptera</taxon>
        <taxon>Polyneoptera</taxon>
        <taxon>Dictyoptera</taxon>
        <taxon>Blattodea</taxon>
        <taxon>Blattoidea</taxon>
        <taxon>Termitoidae</taxon>
        <taxon>Kalotermitidae</taxon>
        <taxon>Cryptotermitinae</taxon>
        <taxon>Cryptotermes</taxon>
    </lineage>
</organism>
<dbReference type="SUPFAM" id="SSF52266">
    <property type="entry name" value="SGNH hydrolase"/>
    <property type="match status" value="1"/>
</dbReference>